<reference evidence="1" key="1">
    <citation type="submission" date="2020-12" db="EMBL/GenBank/DDBJ databases">
        <title>Whole-genome-sequencing of Salmonella enterica serovar Saintpaul for elucidating the mechanisms of resistance to third-generation cephalosporins.</title>
        <authorList>
            <person name="Octavia S."/>
            <person name="Chew K.L."/>
            <person name="Lin R.T.P."/>
            <person name="Teo J.W.P."/>
        </authorList>
    </citation>
    <scope>NUCLEOTIDE SEQUENCE</scope>
    <source>
        <strain evidence="1">4695</strain>
        <plasmid evidence="1">p4695_blaTEM-1B</plasmid>
    </source>
</reference>
<proteinExistence type="predicted"/>
<evidence type="ECO:0000313" key="1">
    <source>
        <dbReference type="EMBL" id="QPK76479.1"/>
    </source>
</evidence>
<gene>
    <name evidence="1" type="ORF">IMZ83_00135</name>
</gene>
<accession>A0A7T0K8W3</accession>
<organism evidence="1">
    <name type="scientific">Salmonella enterica subsp. enterica serovar Saintpaul</name>
    <dbReference type="NCBI Taxonomy" id="90105"/>
    <lineage>
        <taxon>Bacteria</taxon>
        <taxon>Pseudomonadati</taxon>
        <taxon>Pseudomonadota</taxon>
        <taxon>Gammaproteobacteria</taxon>
        <taxon>Enterobacterales</taxon>
        <taxon>Enterobacteriaceae</taxon>
        <taxon>Salmonella</taxon>
    </lineage>
</organism>
<keyword evidence="1" id="KW-0614">Plasmid</keyword>
<sequence length="53" mass="6123">MTVNENPIHLVYRVPKSNYRSYAEGGLLFYNLYSSPTEIATDSTYTYVEMILP</sequence>
<geneLocation type="plasmid" evidence="1">
    <name>p4695_blaTEM-1B</name>
</geneLocation>
<dbReference type="AlphaFoldDB" id="A0A7T0K8W3"/>
<protein>
    <submittedName>
        <fullName evidence="1">Uncharacterized protein</fullName>
    </submittedName>
</protein>
<dbReference type="EMBL" id="CP062979">
    <property type="protein sequence ID" value="QPK76479.1"/>
    <property type="molecule type" value="Genomic_DNA"/>
</dbReference>
<name>A0A7T0K8W3_SALET</name>